<dbReference type="STRING" id="1079859.SAMN04515674_113152"/>
<evidence type="ECO:0000313" key="2">
    <source>
        <dbReference type="EMBL" id="SFQ27275.1"/>
    </source>
</evidence>
<dbReference type="RefSeq" id="WP_092018853.1">
    <property type="nucleotide sequence ID" value="NZ_FOXH01000013.1"/>
</dbReference>
<dbReference type="Proteomes" id="UP000199306">
    <property type="component" value="Unassembled WGS sequence"/>
</dbReference>
<evidence type="ECO:0008006" key="5">
    <source>
        <dbReference type="Google" id="ProtNLM"/>
    </source>
</evidence>
<evidence type="ECO:0000256" key="1">
    <source>
        <dbReference type="SAM" id="MobiDB-lite"/>
    </source>
</evidence>
<organism evidence="2 4">
    <name type="scientific">Pseudarcicella hirudinis</name>
    <dbReference type="NCBI Taxonomy" id="1079859"/>
    <lineage>
        <taxon>Bacteria</taxon>
        <taxon>Pseudomonadati</taxon>
        <taxon>Bacteroidota</taxon>
        <taxon>Cytophagia</taxon>
        <taxon>Cytophagales</taxon>
        <taxon>Flectobacillaceae</taxon>
        <taxon>Pseudarcicella</taxon>
    </lineage>
</organism>
<accession>A0A1I5X5J2</accession>
<gene>
    <name evidence="2" type="ORF">SAMN04515674_113152</name>
    <name evidence="3" type="ORF">SAMN04515674_12166</name>
</gene>
<protein>
    <recommendedName>
        <fullName evidence="5">DUF1320 domain-containing protein</fullName>
    </recommendedName>
</protein>
<evidence type="ECO:0000313" key="4">
    <source>
        <dbReference type="Proteomes" id="UP000199306"/>
    </source>
</evidence>
<evidence type="ECO:0000313" key="3">
    <source>
        <dbReference type="EMBL" id="SFQ47636.1"/>
    </source>
</evidence>
<dbReference type="AlphaFoldDB" id="A0A1I5X5J2"/>
<dbReference type="EMBL" id="FOXH01000021">
    <property type="protein sequence ID" value="SFQ47636.1"/>
    <property type="molecule type" value="Genomic_DNA"/>
</dbReference>
<name>A0A1I5X5J2_9BACT</name>
<feature type="region of interest" description="Disordered" evidence="1">
    <location>
        <begin position="116"/>
        <end position="137"/>
    </location>
</feature>
<dbReference type="EMBL" id="FOXH01000013">
    <property type="protein sequence ID" value="SFQ27275.1"/>
    <property type="molecule type" value="Genomic_DNA"/>
</dbReference>
<proteinExistence type="predicted"/>
<dbReference type="OrthoDB" id="881590at2"/>
<reference evidence="2 4" key="1">
    <citation type="submission" date="2016-10" db="EMBL/GenBank/DDBJ databases">
        <authorList>
            <person name="de Groot N.N."/>
        </authorList>
    </citation>
    <scope>NUCLEOTIDE SEQUENCE [LARGE SCALE GENOMIC DNA]</scope>
    <source>
        <strain evidence="2">E92</strain>
        <strain evidence="4">E92,LMG 26720,CCM 7988</strain>
    </source>
</reference>
<sequence length="137" mass="15881">MSFITREEFSTHVYEEAQYVISRGDNAKIDQAISMGLQVLARYLTAYDTQSIFATTGTDRDKYQELITYTKDISKWHFIAVCNVSVDLELAEKRYQFAIKELERIQKSSIVQGWPLAQNNQDPKPFRSGSGRKFNHF</sequence>
<keyword evidence="4" id="KW-1185">Reference proteome</keyword>